<dbReference type="NCBIfam" id="NF005559">
    <property type="entry name" value="PRK07231.1"/>
    <property type="match status" value="1"/>
</dbReference>
<dbReference type="eggNOG" id="COG1028">
    <property type="taxonomic scope" value="Bacteria"/>
</dbReference>
<dbReference type="RefSeq" id="WP_004580191.1">
    <property type="nucleotide sequence ID" value="NZ_AP028878.1"/>
</dbReference>
<accession>N6WWC9</accession>
<gene>
    <name evidence="3" type="ORF">J057_11131</name>
</gene>
<name>N6WWC9_9GAMM</name>
<dbReference type="EMBL" id="APLQ01000011">
    <property type="protein sequence ID" value="ENO15901.1"/>
    <property type="molecule type" value="Genomic_DNA"/>
</dbReference>
<dbReference type="HOGENOM" id="CLU_010194_1_0_6"/>
<reference evidence="3 4" key="1">
    <citation type="journal article" date="2013" name="Genome Announc.">
        <title>Genome Sequence of the Polycyclic Aromatic Hydrocarbon-Degrading Bacterium Strain Marinobacter nanhaiticus D15-8WT.</title>
        <authorList>
            <person name="Cui Z."/>
            <person name="Gao W."/>
            <person name="Li Q."/>
            <person name="Xu G."/>
            <person name="Zheng L."/>
        </authorList>
    </citation>
    <scope>NUCLEOTIDE SEQUENCE [LARGE SCALE GENOMIC DNA]</scope>
    <source>
        <strain evidence="3 4">D15-8W</strain>
    </source>
</reference>
<organism evidence="3 4">
    <name type="scientific">Marinobacter nanhaiticus D15-8W</name>
    <dbReference type="NCBI Taxonomy" id="626887"/>
    <lineage>
        <taxon>Bacteria</taxon>
        <taxon>Pseudomonadati</taxon>
        <taxon>Pseudomonadota</taxon>
        <taxon>Gammaproteobacteria</taxon>
        <taxon>Pseudomonadales</taxon>
        <taxon>Marinobacteraceae</taxon>
        <taxon>Marinobacter</taxon>
    </lineage>
</organism>
<proteinExistence type="inferred from homology"/>
<dbReference type="PROSITE" id="PS00061">
    <property type="entry name" value="ADH_SHORT"/>
    <property type="match status" value="1"/>
</dbReference>
<dbReference type="STRING" id="626887.J057_11131"/>
<evidence type="ECO:0000313" key="3">
    <source>
        <dbReference type="EMBL" id="ENO15901.1"/>
    </source>
</evidence>
<dbReference type="GO" id="GO:0016491">
    <property type="term" value="F:oxidoreductase activity"/>
    <property type="evidence" value="ECO:0007669"/>
    <property type="project" value="UniProtKB-KW"/>
</dbReference>
<dbReference type="PANTHER" id="PTHR24321">
    <property type="entry name" value="DEHYDROGENASES, SHORT CHAIN"/>
    <property type="match status" value="1"/>
</dbReference>
<sequence>MNQEPRTVLITGGAQGIGKGIAAYLLHKGWRVVICDLDARAGQRCLEELEPTHRLLFIEADVAVEDEVKAAIRQATEWSGQLDALVNNAGIADPETGPIEELDLADWQRRLDVNLTGPFLMSKHAVPHLRKTRGSIVNMASSRAIQSEPNTEAYAATKGGIVALTHALAISLGPEIRVNAISPGWIDVRAWQVDAPAEVEPLSETDHNQHPAGRVGQPEDIASMVAYLISPEAGFMTGQNVVIDGGMTRKMIYEE</sequence>
<dbReference type="OrthoDB" id="9806974at2"/>
<evidence type="ECO:0000256" key="1">
    <source>
        <dbReference type="ARBA" id="ARBA00006484"/>
    </source>
</evidence>
<dbReference type="Proteomes" id="UP000013165">
    <property type="component" value="Unassembled WGS sequence"/>
</dbReference>
<keyword evidence="2" id="KW-0560">Oxidoreductase</keyword>
<comment type="caution">
    <text evidence="3">The sequence shown here is derived from an EMBL/GenBank/DDBJ whole genome shotgun (WGS) entry which is preliminary data.</text>
</comment>
<evidence type="ECO:0000313" key="4">
    <source>
        <dbReference type="Proteomes" id="UP000013165"/>
    </source>
</evidence>
<dbReference type="InterPro" id="IPR002347">
    <property type="entry name" value="SDR_fam"/>
</dbReference>
<dbReference type="PRINTS" id="PR00080">
    <property type="entry name" value="SDRFAMILY"/>
</dbReference>
<dbReference type="AlphaFoldDB" id="N6WWC9"/>
<dbReference type="FunFam" id="3.40.50.720:FF:000084">
    <property type="entry name" value="Short-chain dehydrogenase reductase"/>
    <property type="match status" value="1"/>
</dbReference>
<dbReference type="PATRIC" id="fig|626887.3.peg.2232"/>
<dbReference type="PRINTS" id="PR00081">
    <property type="entry name" value="GDHRDH"/>
</dbReference>
<dbReference type="PANTHER" id="PTHR24321:SF8">
    <property type="entry name" value="ESTRADIOL 17-BETA-DEHYDROGENASE 8-RELATED"/>
    <property type="match status" value="1"/>
</dbReference>
<protein>
    <submittedName>
        <fullName evidence="3">SDR family oxidoreductase</fullName>
    </submittedName>
</protein>
<keyword evidence="4" id="KW-1185">Reference proteome</keyword>
<dbReference type="Gene3D" id="3.40.50.720">
    <property type="entry name" value="NAD(P)-binding Rossmann-like Domain"/>
    <property type="match status" value="1"/>
</dbReference>
<evidence type="ECO:0000256" key="2">
    <source>
        <dbReference type="ARBA" id="ARBA00023002"/>
    </source>
</evidence>
<dbReference type="SUPFAM" id="SSF51735">
    <property type="entry name" value="NAD(P)-binding Rossmann-fold domains"/>
    <property type="match status" value="1"/>
</dbReference>
<dbReference type="Pfam" id="PF13561">
    <property type="entry name" value="adh_short_C2"/>
    <property type="match status" value="1"/>
</dbReference>
<dbReference type="InterPro" id="IPR036291">
    <property type="entry name" value="NAD(P)-bd_dom_sf"/>
</dbReference>
<dbReference type="InterPro" id="IPR020904">
    <property type="entry name" value="Sc_DH/Rdtase_CS"/>
</dbReference>
<comment type="similarity">
    <text evidence="1">Belongs to the short-chain dehydrogenases/reductases (SDR) family.</text>
</comment>